<name>H1LK26_9LACO</name>
<evidence type="ECO:0000313" key="1">
    <source>
        <dbReference type="EMBL" id="EHO47966.1"/>
    </source>
</evidence>
<proteinExistence type="predicted"/>
<dbReference type="HOGENOM" id="CLU_3026578_0_0_9"/>
<comment type="caution">
    <text evidence="1">The sequence shown here is derived from an EMBL/GenBank/DDBJ whole genome shotgun (WGS) entry which is preliminary data.</text>
</comment>
<dbReference type="EMBL" id="AGRJ01000248">
    <property type="protein sequence ID" value="EHO47966.1"/>
    <property type="molecule type" value="Genomic_DNA"/>
</dbReference>
<sequence>MFSKKVRANLIRSDVMPDPSQMMKPAKLFFKMTGKIKKELVLEVGRFFKTSSVFV</sequence>
<gene>
    <name evidence="1" type="ORF">HMPREF9104_02972</name>
</gene>
<evidence type="ECO:0000313" key="2">
    <source>
        <dbReference type="Proteomes" id="UP000005025"/>
    </source>
</evidence>
<reference evidence="1 2" key="1">
    <citation type="submission" date="2011-09" db="EMBL/GenBank/DDBJ databases">
        <authorList>
            <person name="Weinstock G."/>
            <person name="Sodergren E."/>
            <person name="Clifton S."/>
            <person name="Fulton L."/>
            <person name="Fulton B."/>
            <person name="Courtney L."/>
            <person name="Fronick C."/>
            <person name="Harrison M."/>
            <person name="Strong C."/>
            <person name="Farmer C."/>
            <person name="Delahaunty K."/>
            <person name="Markovic C."/>
            <person name="Hall O."/>
            <person name="Minx P."/>
            <person name="Tomlinson C."/>
            <person name="Mitreva M."/>
            <person name="Hou S."/>
            <person name="Chen J."/>
            <person name="Wollam A."/>
            <person name="Pepin K.H."/>
            <person name="Johnson M."/>
            <person name="Bhonagiri V."/>
            <person name="Zhang X."/>
            <person name="Suruliraj S."/>
            <person name="Warren W."/>
            <person name="Chinwalla A."/>
            <person name="Mardis E.R."/>
            <person name="Wilson R.K."/>
        </authorList>
    </citation>
    <scope>NUCLEOTIDE SEQUENCE [LARGE SCALE GENOMIC DNA]</scope>
    <source>
        <strain evidence="1 2">F0435</strain>
    </source>
</reference>
<dbReference type="Proteomes" id="UP000005025">
    <property type="component" value="Unassembled WGS sequence"/>
</dbReference>
<protein>
    <submittedName>
        <fullName evidence="1">Uncharacterized protein</fullName>
    </submittedName>
</protein>
<dbReference type="AlphaFoldDB" id="H1LK26"/>
<organism evidence="1 2">
    <name type="scientific">Lentilactobacillus kisonensis F0435</name>
    <dbReference type="NCBI Taxonomy" id="797516"/>
    <lineage>
        <taxon>Bacteria</taxon>
        <taxon>Bacillati</taxon>
        <taxon>Bacillota</taxon>
        <taxon>Bacilli</taxon>
        <taxon>Lactobacillales</taxon>
        <taxon>Lactobacillaceae</taxon>
        <taxon>Lentilactobacillus</taxon>
    </lineage>
</organism>
<dbReference type="STRING" id="797516.HMPREF9104_02972"/>
<accession>H1LK26</accession>